<dbReference type="GO" id="GO:0005886">
    <property type="term" value="C:plasma membrane"/>
    <property type="evidence" value="ECO:0007669"/>
    <property type="project" value="TreeGrafter"/>
</dbReference>
<comment type="caution">
    <text evidence="8">The sequence shown here is derived from an EMBL/GenBank/DDBJ whole genome shotgun (WGS) entry which is preliminary data.</text>
</comment>
<comment type="similarity">
    <text evidence="2">Belongs to the PA-phosphatase related phosphoesterase family.</text>
</comment>
<feature type="transmembrane region" description="Helical" evidence="6">
    <location>
        <begin position="9"/>
        <end position="35"/>
    </location>
</feature>
<evidence type="ECO:0000313" key="9">
    <source>
        <dbReference type="Proteomes" id="UP001461498"/>
    </source>
</evidence>
<dbReference type="GO" id="GO:0006644">
    <property type="term" value="P:phospholipid metabolic process"/>
    <property type="evidence" value="ECO:0007669"/>
    <property type="project" value="InterPro"/>
</dbReference>
<keyword evidence="5 6" id="KW-0472">Membrane</keyword>
<evidence type="ECO:0000256" key="2">
    <source>
        <dbReference type="ARBA" id="ARBA00008816"/>
    </source>
</evidence>
<dbReference type="CDD" id="cd03384">
    <property type="entry name" value="PAP2_wunen"/>
    <property type="match status" value="1"/>
</dbReference>
<accession>A0AAW1D7F0</accession>
<dbReference type="GO" id="GO:0008195">
    <property type="term" value="F:phosphatidate phosphatase activity"/>
    <property type="evidence" value="ECO:0007669"/>
    <property type="project" value="TreeGrafter"/>
</dbReference>
<dbReference type="InterPro" id="IPR000326">
    <property type="entry name" value="PAP2/HPO"/>
</dbReference>
<dbReference type="GO" id="GO:0046839">
    <property type="term" value="P:phospholipid dephosphorylation"/>
    <property type="evidence" value="ECO:0007669"/>
    <property type="project" value="TreeGrafter"/>
</dbReference>
<evidence type="ECO:0000256" key="1">
    <source>
        <dbReference type="ARBA" id="ARBA00004141"/>
    </source>
</evidence>
<evidence type="ECO:0000256" key="5">
    <source>
        <dbReference type="ARBA" id="ARBA00023136"/>
    </source>
</evidence>
<dbReference type="SUPFAM" id="SSF48317">
    <property type="entry name" value="Acid phosphatase/Vanadium-dependent haloperoxidase"/>
    <property type="match status" value="1"/>
</dbReference>
<evidence type="ECO:0000259" key="7">
    <source>
        <dbReference type="SMART" id="SM00014"/>
    </source>
</evidence>
<dbReference type="PANTHER" id="PTHR10165:SF103">
    <property type="entry name" value="PHOSPHOLIPID PHOSPHATASE HOMOLOG 1.2 HOMOLOG"/>
    <property type="match status" value="1"/>
</dbReference>
<reference evidence="8 9" key="1">
    <citation type="submission" date="2022-12" db="EMBL/GenBank/DDBJ databases">
        <title>Chromosome-level genome assembly of true bugs.</title>
        <authorList>
            <person name="Ma L."/>
            <person name="Li H."/>
        </authorList>
    </citation>
    <scope>NUCLEOTIDE SEQUENCE [LARGE SCALE GENOMIC DNA]</scope>
    <source>
        <strain evidence="8">Lab_2022b</strain>
    </source>
</reference>
<protein>
    <recommendedName>
        <fullName evidence="7">Phosphatidic acid phosphatase type 2/haloperoxidase domain-containing protein</fullName>
    </recommendedName>
</protein>
<name>A0AAW1D7F0_9HEMI</name>
<dbReference type="InterPro" id="IPR043216">
    <property type="entry name" value="PAP-like"/>
</dbReference>
<feature type="transmembrane region" description="Helical" evidence="6">
    <location>
        <begin position="99"/>
        <end position="121"/>
    </location>
</feature>
<dbReference type="GO" id="GO:0007165">
    <property type="term" value="P:signal transduction"/>
    <property type="evidence" value="ECO:0007669"/>
    <property type="project" value="TreeGrafter"/>
</dbReference>
<comment type="subcellular location">
    <subcellularLocation>
        <location evidence="1">Membrane</location>
        <topology evidence="1">Multi-pass membrane protein</topology>
    </subcellularLocation>
</comment>
<feature type="transmembrane region" description="Helical" evidence="6">
    <location>
        <begin position="223"/>
        <end position="242"/>
    </location>
</feature>
<dbReference type="EMBL" id="JAPXFL010000007">
    <property type="protein sequence ID" value="KAK9504474.1"/>
    <property type="molecule type" value="Genomic_DNA"/>
</dbReference>
<feature type="domain" description="Phosphatidic acid phosphatase type 2/haloperoxidase" evidence="7">
    <location>
        <begin position="100"/>
        <end position="242"/>
    </location>
</feature>
<feature type="transmembrane region" description="Helical" evidence="6">
    <location>
        <begin position="55"/>
        <end position="78"/>
    </location>
</feature>
<dbReference type="PANTHER" id="PTHR10165">
    <property type="entry name" value="LIPID PHOSPHATE PHOSPHATASE"/>
    <property type="match status" value="1"/>
</dbReference>
<dbReference type="AlphaFoldDB" id="A0AAW1D7F0"/>
<gene>
    <name evidence="8" type="ORF">O3M35_010798</name>
</gene>
<dbReference type="Pfam" id="PF01569">
    <property type="entry name" value="PAP2"/>
    <property type="match status" value="1"/>
</dbReference>
<dbReference type="InterPro" id="IPR036938">
    <property type="entry name" value="PAP2/HPO_sf"/>
</dbReference>
<sequence>MGLINRIDLIIYALVTTPVIGVILLAECGVVPVLSPIGFRCRDPKLSYKYNGDTISARLLLLITFVSPFLVVVGAECWCNRYKSGVCRDCSWWKAAVIWYRDFLLGFLVVIAVTVVIKGIVGEPRPHFLDTCQPKEAKNCTNQFISKFECGNKNVSSYYIQDASKSFPSGHAAFSFYLFVFLAWFLQRRLEDVKPIVIITLQTIVLTWAIGCSLSRLTDHRHHWWDVLAGSFIGSFIAICSIKSLSIGLKSNEMDSASDNTTASLERKSTDSFEISSQELCSNTSIKWLIPNTNN</sequence>
<keyword evidence="3 6" id="KW-0812">Transmembrane</keyword>
<evidence type="ECO:0000256" key="6">
    <source>
        <dbReference type="SAM" id="Phobius"/>
    </source>
</evidence>
<evidence type="ECO:0000256" key="4">
    <source>
        <dbReference type="ARBA" id="ARBA00022989"/>
    </source>
</evidence>
<feature type="transmembrane region" description="Helical" evidence="6">
    <location>
        <begin position="167"/>
        <end position="186"/>
    </location>
</feature>
<dbReference type="SMART" id="SM00014">
    <property type="entry name" value="acidPPc"/>
    <property type="match status" value="1"/>
</dbReference>
<organism evidence="8 9">
    <name type="scientific">Rhynocoris fuscipes</name>
    <dbReference type="NCBI Taxonomy" id="488301"/>
    <lineage>
        <taxon>Eukaryota</taxon>
        <taxon>Metazoa</taxon>
        <taxon>Ecdysozoa</taxon>
        <taxon>Arthropoda</taxon>
        <taxon>Hexapoda</taxon>
        <taxon>Insecta</taxon>
        <taxon>Pterygota</taxon>
        <taxon>Neoptera</taxon>
        <taxon>Paraneoptera</taxon>
        <taxon>Hemiptera</taxon>
        <taxon>Heteroptera</taxon>
        <taxon>Panheteroptera</taxon>
        <taxon>Cimicomorpha</taxon>
        <taxon>Reduviidae</taxon>
        <taxon>Harpactorinae</taxon>
        <taxon>Harpactorini</taxon>
        <taxon>Rhynocoris</taxon>
    </lineage>
</organism>
<proteinExistence type="inferred from homology"/>
<evidence type="ECO:0000313" key="8">
    <source>
        <dbReference type="EMBL" id="KAK9504474.1"/>
    </source>
</evidence>
<keyword evidence="4 6" id="KW-1133">Transmembrane helix</keyword>
<keyword evidence="9" id="KW-1185">Reference proteome</keyword>
<feature type="transmembrane region" description="Helical" evidence="6">
    <location>
        <begin position="193"/>
        <end position="211"/>
    </location>
</feature>
<dbReference type="Gene3D" id="1.20.144.10">
    <property type="entry name" value="Phosphatidic acid phosphatase type 2/haloperoxidase"/>
    <property type="match status" value="1"/>
</dbReference>
<dbReference type="Proteomes" id="UP001461498">
    <property type="component" value="Unassembled WGS sequence"/>
</dbReference>
<evidence type="ECO:0000256" key="3">
    <source>
        <dbReference type="ARBA" id="ARBA00022692"/>
    </source>
</evidence>